<reference evidence="1 2" key="1">
    <citation type="journal article" date="2016" name="Nat. Commun.">
        <title>Thousands of microbial genomes shed light on interconnected biogeochemical processes in an aquifer system.</title>
        <authorList>
            <person name="Anantharaman K."/>
            <person name="Brown C.T."/>
            <person name="Hug L.A."/>
            <person name="Sharon I."/>
            <person name="Castelle C.J."/>
            <person name="Probst A.J."/>
            <person name="Thomas B.C."/>
            <person name="Singh A."/>
            <person name="Wilkins M.J."/>
            <person name="Karaoz U."/>
            <person name="Brodie E.L."/>
            <person name="Williams K.H."/>
            <person name="Hubbard S.S."/>
            <person name="Banfield J.F."/>
        </authorList>
    </citation>
    <scope>NUCLEOTIDE SEQUENCE [LARGE SCALE GENOMIC DNA]</scope>
</reference>
<dbReference type="AlphaFoldDB" id="A0A1G2HJH3"/>
<dbReference type="EMBL" id="MHOM01000054">
    <property type="protein sequence ID" value="OGZ62642.1"/>
    <property type="molecule type" value="Genomic_DNA"/>
</dbReference>
<sequence>MKYGELNLGQIEAIVNRIGGMDGVQRFLSGELILKEIEYEWQVFKTIKLGTGLKTADDFRKSLKDNGFSIGDWANDILGKSQFTVATKETKIDLVVISVAELGFKNGATREQIYTRAKERGLDLCPAEVGPQLRLQYKDQPNGEVLIVAMEPISGSDGVLRLFSVLRRDSDMWLCSYYGGPDDVWYSDDRFVFSRRK</sequence>
<protein>
    <submittedName>
        <fullName evidence="1">Uncharacterized protein</fullName>
    </submittedName>
</protein>
<evidence type="ECO:0000313" key="2">
    <source>
        <dbReference type="Proteomes" id="UP000177190"/>
    </source>
</evidence>
<comment type="caution">
    <text evidence="1">The sequence shown here is derived from an EMBL/GenBank/DDBJ whole genome shotgun (WGS) entry which is preliminary data.</text>
</comment>
<proteinExistence type="predicted"/>
<evidence type="ECO:0000313" key="1">
    <source>
        <dbReference type="EMBL" id="OGZ62642.1"/>
    </source>
</evidence>
<dbReference type="STRING" id="1802200.A2812_01420"/>
<name>A0A1G2HJH3_9BACT</name>
<accession>A0A1G2HJH3</accession>
<organism evidence="1 2">
    <name type="scientific">Candidatus Staskawiczbacteria bacterium RIFCSPHIGHO2_01_FULL_36_16</name>
    <dbReference type="NCBI Taxonomy" id="1802200"/>
    <lineage>
        <taxon>Bacteria</taxon>
        <taxon>Candidatus Staskawicziibacteriota</taxon>
    </lineage>
</organism>
<gene>
    <name evidence="1" type="ORF">A2812_01420</name>
</gene>
<dbReference type="Proteomes" id="UP000177190">
    <property type="component" value="Unassembled WGS sequence"/>
</dbReference>